<dbReference type="EMBL" id="BAABHO010000056">
    <property type="protein sequence ID" value="GAA4807240.1"/>
    <property type="molecule type" value="Genomic_DNA"/>
</dbReference>
<reference evidence="3" key="1">
    <citation type="journal article" date="2019" name="Int. J. Syst. Evol. Microbiol.">
        <title>The Global Catalogue of Microorganisms (GCM) 10K type strain sequencing project: providing services to taxonomists for standard genome sequencing and annotation.</title>
        <authorList>
            <consortium name="The Broad Institute Genomics Platform"/>
            <consortium name="The Broad Institute Genome Sequencing Center for Infectious Disease"/>
            <person name="Wu L."/>
            <person name="Ma J."/>
        </authorList>
    </citation>
    <scope>NUCLEOTIDE SEQUENCE [LARGE SCALE GENOMIC DNA]</scope>
    <source>
        <strain evidence="3">JCM 17979</strain>
    </source>
</reference>
<accession>A0ABP9CFK3</accession>
<protein>
    <submittedName>
        <fullName evidence="2">Uncharacterized protein</fullName>
    </submittedName>
</protein>
<gene>
    <name evidence="2" type="ORF">GCM10023200_51100</name>
</gene>
<dbReference type="RefSeq" id="WP_345422547.1">
    <property type="nucleotide sequence ID" value="NZ_BAABHO010000056.1"/>
</dbReference>
<feature type="compositionally biased region" description="Basic residues" evidence="1">
    <location>
        <begin position="132"/>
        <end position="142"/>
    </location>
</feature>
<feature type="compositionally biased region" description="Basic and acidic residues" evidence="1">
    <location>
        <begin position="20"/>
        <end position="30"/>
    </location>
</feature>
<feature type="compositionally biased region" description="Pro residues" evidence="1">
    <location>
        <begin position="1"/>
        <end position="10"/>
    </location>
</feature>
<name>A0ABP9CFK3_9PSEU</name>
<proteinExistence type="predicted"/>
<evidence type="ECO:0000256" key="1">
    <source>
        <dbReference type="SAM" id="MobiDB-lite"/>
    </source>
</evidence>
<evidence type="ECO:0000313" key="2">
    <source>
        <dbReference type="EMBL" id="GAA4807240.1"/>
    </source>
</evidence>
<dbReference type="Proteomes" id="UP001500928">
    <property type="component" value="Unassembled WGS sequence"/>
</dbReference>
<feature type="region of interest" description="Disordered" evidence="1">
    <location>
        <begin position="1"/>
        <end position="50"/>
    </location>
</feature>
<sequence>MSQPGRPGPPGRGSAPLRVTSERLTEDEARAAAAASPAPPVPAAAVPAAPAATVATATVDATGPLATSTDAWGPWTGSPALPVVAPSALPVVAPRPRRRFGELWRLVFARRRAGRHRPENTPPASWSMFAPQRRRRSRWGRR</sequence>
<keyword evidence="3" id="KW-1185">Reference proteome</keyword>
<comment type="caution">
    <text evidence="2">The sequence shown here is derived from an EMBL/GenBank/DDBJ whole genome shotgun (WGS) entry which is preliminary data.</text>
</comment>
<evidence type="ECO:0000313" key="3">
    <source>
        <dbReference type="Proteomes" id="UP001500928"/>
    </source>
</evidence>
<feature type="region of interest" description="Disordered" evidence="1">
    <location>
        <begin position="112"/>
        <end position="142"/>
    </location>
</feature>
<organism evidence="2 3">
    <name type="scientific">Actinomycetospora chlora</name>
    <dbReference type="NCBI Taxonomy" id="663608"/>
    <lineage>
        <taxon>Bacteria</taxon>
        <taxon>Bacillati</taxon>
        <taxon>Actinomycetota</taxon>
        <taxon>Actinomycetes</taxon>
        <taxon>Pseudonocardiales</taxon>
        <taxon>Pseudonocardiaceae</taxon>
        <taxon>Actinomycetospora</taxon>
    </lineage>
</organism>